<accession>A0ABR3G8X4</accession>
<dbReference type="EMBL" id="JBBBZM010000192">
    <property type="protein sequence ID" value="KAL0632036.1"/>
    <property type="molecule type" value="Genomic_DNA"/>
</dbReference>
<dbReference type="SUPFAM" id="SSF50370">
    <property type="entry name" value="Ricin B-like lectins"/>
    <property type="match status" value="1"/>
</dbReference>
<evidence type="ECO:0000313" key="1">
    <source>
        <dbReference type="EMBL" id="KAL0632036.1"/>
    </source>
</evidence>
<proteinExistence type="predicted"/>
<dbReference type="CDD" id="cd00161">
    <property type="entry name" value="beta-trefoil_Ricin-like"/>
    <property type="match status" value="1"/>
</dbReference>
<sequence>MSDGITTGAYIIRNRKRSTVLHIEHYNKRDSSNLLAYEQDEGNYGGQQIWWIEPLCDYDDKEAEKGVVYSITNPSSGGAIDMPPTPGTENVLGVFNDQVIDIDNSQSVGSAHKIHSQNYVEGYEQHCWEFVIPAVSFPPGWFQIQNAGTRERLSHKYACNPPILLPSPESPRPCQDRESWQFQWTLTHGKFYDSKFTGGRNAWRIVNRLTGAGLSCLFNNITPKTLQDHGPSFLWKLELDPSCNWKIANITTSCLLEKSTTASCGGTGTAVICENRKFIPKGGSMSWILR</sequence>
<dbReference type="Proteomes" id="UP001447188">
    <property type="component" value="Unassembled WGS sequence"/>
</dbReference>
<dbReference type="InterPro" id="IPR035992">
    <property type="entry name" value="Ricin_B-like_lectins"/>
</dbReference>
<reference evidence="1 2" key="1">
    <citation type="submission" date="2024-02" db="EMBL/GenBank/DDBJ databases">
        <title>Discinaceae phylogenomics.</title>
        <authorList>
            <person name="Dirks A.C."/>
            <person name="James T.Y."/>
        </authorList>
    </citation>
    <scope>NUCLEOTIDE SEQUENCE [LARGE SCALE GENOMIC DNA]</scope>
    <source>
        <strain evidence="1 2">ACD0624</strain>
    </source>
</reference>
<comment type="caution">
    <text evidence="1">The sequence shown here is derived from an EMBL/GenBank/DDBJ whole genome shotgun (WGS) entry which is preliminary data.</text>
</comment>
<protein>
    <recommendedName>
        <fullName evidence="3">Ricin B lectin domain-containing protein</fullName>
    </recommendedName>
</protein>
<name>A0ABR3G8X4_9PEZI</name>
<gene>
    <name evidence="1" type="ORF">Q9L58_009092</name>
</gene>
<keyword evidence="2" id="KW-1185">Reference proteome</keyword>
<evidence type="ECO:0000313" key="2">
    <source>
        <dbReference type="Proteomes" id="UP001447188"/>
    </source>
</evidence>
<evidence type="ECO:0008006" key="3">
    <source>
        <dbReference type="Google" id="ProtNLM"/>
    </source>
</evidence>
<organism evidence="1 2">
    <name type="scientific">Discina gigas</name>
    <dbReference type="NCBI Taxonomy" id="1032678"/>
    <lineage>
        <taxon>Eukaryota</taxon>
        <taxon>Fungi</taxon>
        <taxon>Dikarya</taxon>
        <taxon>Ascomycota</taxon>
        <taxon>Pezizomycotina</taxon>
        <taxon>Pezizomycetes</taxon>
        <taxon>Pezizales</taxon>
        <taxon>Discinaceae</taxon>
        <taxon>Discina</taxon>
    </lineage>
</organism>
<dbReference type="Gene3D" id="2.80.10.50">
    <property type="match status" value="1"/>
</dbReference>